<comment type="caution">
    <text evidence="2">The sequence shown here is derived from an EMBL/GenBank/DDBJ whole genome shotgun (WGS) entry which is preliminary data.</text>
</comment>
<gene>
    <name evidence="2" type="ORF">IWX90DRAFT_491427</name>
</gene>
<dbReference type="Pfam" id="PF14832">
    <property type="entry name" value="Tautomerase_3"/>
    <property type="match status" value="1"/>
</dbReference>
<protein>
    <submittedName>
        <fullName evidence="2">Oxalocrotonate tautomerase</fullName>
    </submittedName>
</protein>
<evidence type="ECO:0000259" key="1">
    <source>
        <dbReference type="Pfam" id="PF14832"/>
    </source>
</evidence>
<keyword evidence="3" id="KW-1185">Reference proteome</keyword>
<dbReference type="Proteomes" id="UP001456524">
    <property type="component" value="Unassembled WGS sequence"/>
</dbReference>
<accession>A0ABR1Y605</accession>
<evidence type="ECO:0000313" key="3">
    <source>
        <dbReference type="Proteomes" id="UP001456524"/>
    </source>
</evidence>
<feature type="domain" description="Tautomerase cis-CaaD-like" evidence="1">
    <location>
        <begin position="1"/>
        <end position="145"/>
    </location>
</feature>
<sequence length="152" mass="17262">MPRWTVYHSDADIGTLATPAARAALDRAITALYTRAGLPAFYVVVLFHALPPAQLYVGGEANDGVTRRPFVRLAFEHVAQAFESREMKERFFGKIDEVLKPHLLDQGYDYEYTGADTDRDLWRINGIVPPREDTPAFEAWKRENRAVPLENL</sequence>
<dbReference type="InterPro" id="IPR014347">
    <property type="entry name" value="Tautomerase/MIF_sf"/>
</dbReference>
<dbReference type="EMBL" id="JBBWUH010000001">
    <property type="protein sequence ID" value="KAK8177072.1"/>
    <property type="molecule type" value="Genomic_DNA"/>
</dbReference>
<dbReference type="Gene3D" id="3.30.429.10">
    <property type="entry name" value="Macrophage Migration Inhibitory Factor"/>
    <property type="match status" value="1"/>
</dbReference>
<proteinExistence type="predicted"/>
<dbReference type="InterPro" id="IPR028116">
    <property type="entry name" value="Cis-CaaD-like"/>
</dbReference>
<evidence type="ECO:0000313" key="2">
    <source>
        <dbReference type="EMBL" id="KAK8177072.1"/>
    </source>
</evidence>
<organism evidence="2 3">
    <name type="scientific">Phyllosticta citrichinensis</name>
    <dbReference type="NCBI Taxonomy" id="1130410"/>
    <lineage>
        <taxon>Eukaryota</taxon>
        <taxon>Fungi</taxon>
        <taxon>Dikarya</taxon>
        <taxon>Ascomycota</taxon>
        <taxon>Pezizomycotina</taxon>
        <taxon>Dothideomycetes</taxon>
        <taxon>Dothideomycetes incertae sedis</taxon>
        <taxon>Botryosphaeriales</taxon>
        <taxon>Phyllostictaceae</taxon>
        <taxon>Phyllosticta</taxon>
    </lineage>
</organism>
<reference evidence="2 3" key="1">
    <citation type="journal article" date="2022" name="G3 (Bethesda)">
        <title>Enemy or ally: a genomic approach to elucidate the lifestyle of Phyllosticta citrichinaensis.</title>
        <authorList>
            <person name="Buijs V.A."/>
            <person name="Groenewald J.Z."/>
            <person name="Haridas S."/>
            <person name="LaButti K.M."/>
            <person name="Lipzen A."/>
            <person name="Martin F.M."/>
            <person name="Barry K."/>
            <person name="Grigoriev I.V."/>
            <person name="Crous P.W."/>
            <person name="Seidl M.F."/>
        </authorList>
    </citation>
    <scope>NUCLEOTIDE SEQUENCE [LARGE SCALE GENOMIC DNA]</scope>
    <source>
        <strain evidence="2 3">CBS 129764</strain>
    </source>
</reference>
<name>A0ABR1Y605_9PEZI</name>